<dbReference type="PANTHER" id="PTHR27002:SF814">
    <property type="entry name" value="CYSTEINE-RICH RECEPTOR-LIKE PROTEIN KINASE 10"/>
    <property type="match status" value="1"/>
</dbReference>
<dbReference type="GO" id="GO:0004674">
    <property type="term" value="F:protein serine/threonine kinase activity"/>
    <property type="evidence" value="ECO:0007669"/>
    <property type="project" value="UniProtKB-KW"/>
</dbReference>
<keyword evidence="2" id="KW-0808">Transferase</keyword>
<gene>
    <name evidence="7" type="ORF">EUGRSUZ_E02440</name>
</gene>
<evidence type="ECO:0000313" key="7">
    <source>
        <dbReference type="EMBL" id="KCW73841.1"/>
    </source>
</evidence>
<evidence type="ECO:0000259" key="6">
    <source>
        <dbReference type="PROSITE" id="PS50011"/>
    </source>
</evidence>
<dbReference type="GO" id="GO:0005524">
    <property type="term" value="F:ATP binding"/>
    <property type="evidence" value="ECO:0007669"/>
    <property type="project" value="UniProtKB-KW"/>
</dbReference>
<dbReference type="Gene3D" id="3.30.200.20">
    <property type="entry name" value="Phosphorylase Kinase, domain 1"/>
    <property type="match status" value="1"/>
</dbReference>
<dbReference type="EMBL" id="KK198757">
    <property type="protein sequence ID" value="KCW73841.1"/>
    <property type="molecule type" value="Genomic_DNA"/>
</dbReference>
<dbReference type="OMA" id="YEEIRCQ"/>
<dbReference type="InterPro" id="IPR001245">
    <property type="entry name" value="Ser-Thr/Tyr_kinase_cat_dom"/>
</dbReference>
<keyword evidence="3" id="KW-0547">Nucleotide-binding</keyword>
<name>A0A059C6M2_EUCGR</name>
<feature type="domain" description="Protein kinase" evidence="6">
    <location>
        <begin position="110"/>
        <end position="202"/>
    </location>
</feature>
<dbReference type="InterPro" id="IPR000719">
    <property type="entry name" value="Prot_kinase_dom"/>
</dbReference>
<dbReference type="PANTHER" id="PTHR27002">
    <property type="entry name" value="RECEPTOR-LIKE SERINE/THREONINE-PROTEIN KINASE SD1-8"/>
    <property type="match status" value="1"/>
</dbReference>
<sequence length="202" mass="23186">MSRRERGDHRVRDGKQGARVLLLSCQVQFELYPLYEEIRCQATAHSPTNKTSINSGTREKENSLEVQLLYLRLEIGVEFLEENYRGEKPVDPREFTLIRLDVICTATGNFSDECKLGEGRFGPVYKGTLGDGKEIAVKRLSRTSGQGLIKLKNEVILIARPQHRNLVRLVGFCLEEHENLLIYEYMPYKSLDVFLFGLSFSR</sequence>
<evidence type="ECO:0000256" key="1">
    <source>
        <dbReference type="ARBA" id="ARBA00022527"/>
    </source>
</evidence>
<keyword evidence="5" id="KW-0067">ATP-binding</keyword>
<dbReference type="Pfam" id="PF07714">
    <property type="entry name" value="PK_Tyr_Ser-Thr"/>
    <property type="match status" value="1"/>
</dbReference>
<dbReference type="Gramene" id="KCW73841">
    <property type="protein sequence ID" value="KCW73841"/>
    <property type="gene ID" value="EUGRSUZ_E02440"/>
</dbReference>
<dbReference type="PROSITE" id="PS50011">
    <property type="entry name" value="PROTEIN_KINASE_DOM"/>
    <property type="match status" value="1"/>
</dbReference>
<dbReference type="FunFam" id="3.30.200.20:FF:001238">
    <property type="entry name" value="Os08g0179000 protein"/>
    <property type="match status" value="1"/>
</dbReference>
<proteinExistence type="predicted"/>
<dbReference type="InterPro" id="IPR011009">
    <property type="entry name" value="Kinase-like_dom_sf"/>
</dbReference>
<keyword evidence="1" id="KW-0723">Serine/threonine-protein kinase</keyword>
<dbReference type="SUPFAM" id="SSF56112">
    <property type="entry name" value="Protein kinase-like (PK-like)"/>
    <property type="match status" value="1"/>
</dbReference>
<keyword evidence="4" id="KW-0418">Kinase</keyword>
<dbReference type="AlphaFoldDB" id="A0A059C6M2"/>
<evidence type="ECO:0000256" key="4">
    <source>
        <dbReference type="ARBA" id="ARBA00022777"/>
    </source>
</evidence>
<protein>
    <recommendedName>
        <fullName evidence="6">Protein kinase domain-containing protein</fullName>
    </recommendedName>
</protein>
<dbReference type="InParanoid" id="A0A059C6M2"/>
<evidence type="ECO:0000256" key="2">
    <source>
        <dbReference type="ARBA" id="ARBA00022679"/>
    </source>
</evidence>
<organism evidence="7">
    <name type="scientific">Eucalyptus grandis</name>
    <name type="common">Flooded gum</name>
    <dbReference type="NCBI Taxonomy" id="71139"/>
    <lineage>
        <taxon>Eukaryota</taxon>
        <taxon>Viridiplantae</taxon>
        <taxon>Streptophyta</taxon>
        <taxon>Embryophyta</taxon>
        <taxon>Tracheophyta</taxon>
        <taxon>Spermatophyta</taxon>
        <taxon>Magnoliopsida</taxon>
        <taxon>eudicotyledons</taxon>
        <taxon>Gunneridae</taxon>
        <taxon>Pentapetalae</taxon>
        <taxon>rosids</taxon>
        <taxon>malvids</taxon>
        <taxon>Myrtales</taxon>
        <taxon>Myrtaceae</taxon>
        <taxon>Myrtoideae</taxon>
        <taxon>Eucalypteae</taxon>
        <taxon>Eucalyptus</taxon>
    </lineage>
</organism>
<accession>A0A059C6M2</accession>
<evidence type="ECO:0000256" key="5">
    <source>
        <dbReference type="ARBA" id="ARBA00022840"/>
    </source>
</evidence>
<evidence type="ECO:0000256" key="3">
    <source>
        <dbReference type="ARBA" id="ARBA00022741"/>
    </source>
</evidence>
<reference evidence="7" key="1">
    <citation type="submission" date="2013-07" db="EMBL/GenBank/DDBJ databases">
        <title>The genome of Eucalyptus grandis.</title>
        <authorList>
            <person name="Schmutz J."/>
            <person name="Hayes R."/>
            <person name="Myburg A."/>
            <person name="Tuskan G."/>
            <person name="Grattapaglia D."/>
            <person name="Rokhsar D.S."/>
        </authorList>
    </citation>
    <scope>NUCLEOTIDE SEQUENCE</scope>
    <source>
        <tissue evidence="7">Leaf extractions</tissue>
    </source>
</reference>